<accession>A0ABT9VIK6</accession>
<dbReference type="RefSeq" id="WP_306978312.1">
    <property type="nucleotide sequence ID" value="NZ_JAUSTQ010000019.1"/>
</dbReference>
<comment type="caution">
    <text evidence="2">The sequence shown here is derived from an EMBL/GenBank/DDBJ whole genome shotgun (WGS) entry which is preliminary data.</text>
</comment>
<keyword evidence="3" id="KW-1185">Reference proteome</keyword>
<name>A0ABT9VIK6_9BACI</name>
<gene>
    <name evidence="2" type="ORF">J2S77_002815</name>
</gene>
<organism evidence="2 3">
    <name type="scientific">Alkalibacillus salilacus</name>
    <dbReference type="NCBI Taxonomy" id="284582"/>
    <lineage>
        <taxon>Bacteria</taxon>
        <taxon>Bacillati</taxon>
        <taxon>Bacillota</taxon>
        <taxon>Bacilli</taxon>
        <taxon>Bacillales</taxon>
        <taxon>Bacillaceae</taxon>
        <taxon>Alkalibacillus</taxon>
    </lineage>
</organism>
<dbReference type="GO" id="GO:0003978">
    <property type="term" value="F:UDP-glucose 4-epimerase activity"/>
    <property type="evidence" value="ECO:0007669"/>
    <property type="project" value="UniProtKB-EC"/>
</dbReference>
<keyword evidence="2" id="KW-0413">Isomerase</keyword>
<evidence type="ECO:0000259" key="1">
    <source>
        <dbReference type="Pfam" id="PF01370"/>
    </source>
</evidence>
<dbReference type="CDD" id="cd05240">
    <property type="entry name" value="UDP_G4E_3_SDR_e"/>
    <property type="match status" value="1"/>
</dbReference>
<feature type="domain" description="NAD-dependent epimerase/dehydratase" evidence="1">
    <location>
        <begin position="3"/>
        <end position="230"/>
    </location>
</feature>
<dbReference type="Pfam" id="PF01370">
    <property type="entry name" value="Epimerase"/>
    <property type="match status" value="1"/>
</dbReference>
<dbReference type="PANTHER" id="PTHR43245">
    <property type="entry name" value="BIFUNCTIONAL POLYMYXIN RESISTANCE PROTEIN ARNA"/>
    <property type="match status" value="1"/>
</dbReference>
<dbReference type="SUPFAM" id="SSF51735">
    <property type="entry name" value="NAD(P)-binding Rossmann-fold domains"/>
    <property type="match status" value="1"/>
</dbReference>
<dbReference type="Gene3D" id="3.40.50.720">
    <property type="entry name" value="NAD(P)-binding Rossmann-like Domain"/>
    <property type="match status" value="1"/>
</dbReference>
<dbReference type="Proteomes" id="UP001224359">
    <property type="component" value="Unassembled WGS sequence"/>
</dbReference>
<proteinExistence type="predicted"/>
<dbReference type="EC" id="5.1.3.2" evidence="2"/>
<dbReference type="InterPro" id="IPR036291">
    <property type="entry name" value="NAD(P)-bd_dom_sf"/>
</dbReference>
<dbReference type="EMBL" id="JAUSTQ010000019">
    <property type="protein sequence ID" value="MDQ0160808.1"/>
    <property type="molecule type" value="Genomic_DNA"/>
</dbReference>
<protein>
    <submittedName>
        <fullName evidence="2">UDP-glucose 4-epimerase</fullName>
        <ecNumber evidence="2">5.1.3.2</ecNumber>
    </submittedName>
</protein>
<evidence type="ECO:0000313" key="2">
    <source>
        <dbReference type="EMBL" id="MDQ0160808.1"/>
    </source>
</evidence>
<evidence type="ECO:0000313" key="3">
    <source>
        <dbReference type="Proteomes" id="UP001224359"/>
    </source>
</evidence>
<reference evidence="2 3" key="1">
    <citation type="submission" date="2023-07" db="EMBL/GenBank/DDBJ databases">
        <title>Genomic Encyclopedia of Type Strains, Phase IV (KMG-IV): sequencing the most valuable type-strain genomes for metagenomic binning, comparative biology and taxonomic classification.</title>
        <authorList>
            <person name="Goeker M."/>
        </authorList>
    </citation>
    <scope>NUCLEOTIDE SEQUENCE [LARGE SCALE GENOMIC DNA]</scope>
    <source>
        <strain evidence="2 3">DSM 16460</strain>
    </source>
</reference>
<dbReference type="InterPro" id="IPR001509">
    <property type="entry name" value="Epimerase_deHydtase"/>
</dbReference>
<sequence>MNILITGAMGYLGSQIVKRLMTERNDCHVIATDIKLEPDFELTDSITYEQVDVRSSELQQLFERYHVDTVIHLATIVTPGKKSDRSFEYSVDVEGTRNVIEACVATNVKRLIVSSSGAAYGYHADNVNWISEDEPIRGNGAFAYAYHKRLVEEMLADYHESNQELEQIIFRIGTILGENVDNQITDLFKKPYILGVKGSKSPFVFIWDQDVVSCFIRAIDSDQTGIYNIAGDGALTIDEIAEQLGKSVIRLPASLLRFGLAGLKKLRLTQYGPEQLDFLRYRPVLDNTKMKKEFGFVPSYTSAQVFQRFVAQKQEE</sequence>
<dbReference type="InterPro" id="IPR050177">
    <property type="entry name" value="Lipid_A_modif_metabolic_enz"/>
</dbReference>